<feature type="transmembrane region" description="Helical" evidence="5">
    <location>
        <begin position="130"/>
        <end position="149"/>
    </location>
</feature>
<dbReference type="Pfam" id="PF13520">
    <property type="entry name" value="AA_permease_2"/>
    <property type="match status" value="1"/>
</dbReference>
<dbReference type="FunFam" id="1.20.1740.10:FF:000058">
    <property type="entry name" value="Amino Acid Transporter"/>
    <property type="match status" value="1"/>
</dbReference>
<evidence type="ECO:0000256" key="3">
    <source>
        <dbReference type="ARBA" id="ARBA00022989"/>
    </source>
</evidence>
<dbReference type="PIRSF" id="PIRSF006060">
    <property type="entry name" value="AA_transporter"/>
    <property type="match status" value="1"/>
</dbReference>
<keyword evidence="3 5" id="KW-1133">Transmembrane helix</keyword>
<evidence type="ECO:0000256" key="4">
    <source>
        <dbReference type="ARBA" id="ARBA00023136"/>
    </source>
</evidence>
<sequence>MKSENKVTVVAAVAYTVGDIVGSGIFVSPSVILSHSGSVGVSLLVWGFSAVIASFGALCYIELGTSIRRSGCDFAYLSHAGWNPLASAFLFVSCSLTYPSILAVQTITFGEYIVNGFHKFIHVSPNWEPILKRLIGFSVLLPLMGVNFLSLRRVAARFQIVATAAKLLVICVIVITGFYHLIFKGETQNFDSKTIFDGTTKESGDIVLALYAGLFAYNGWDILNFGTEEIENPRRTLPLAAFLGILISAITYLSMNIAYFSVLTIDEFRNSETVAVTFAERTLGSFHYAVPFLIGVMLLGNLNSTIFGSSRYLFAGGVAAVMPKAVGCVHEESGSPRAAILVEVLICVGVSFIGDLDSLISYMTFAMWMQRTMTQIAFIWMRYSGKLPLKPTENIFRIPLAVPFIFLFLCLMLLIVPVWQHFKVGIYGCSLAIVGLVTYFLFIYPSNLPAFLHKINDSTLKFAQILLNIQPEKDVEKEEKREENERKITKITKIENEEKITKF</sequence>
<dbReference type="GO" id="GO:0016020">
    <property type="term" value="C:membrane"/>
    <property type="evidence" value="ECO:0007669"/>
    <property type="project" value="UniProtKB-SubCell"/>
</dbReference>
<proteinExistence type="predicted"/>
<dbReference type="Gene3D" id="1.20.1740.10">
    <property type="entry name" value="Amino acid/polyamine transporter I"/>
    <property type="match status" value="1"/>
</dbReference>
<feature type="transmembrane region" description="Helical" evidence="5">
    <location>
        <begin position="39"/>
        <end position="61"/>
    </location>
</feature>
<keyword evidence="6" id="KW-1185">Reference proteome</keyword>
<evidence type="ECO:0000256" key="1">
    <source>
        <dbReference type="ARBA" id="ARBA00004141"/>
    </source>
</evidence>
<organism evidence="6 7">
    <name type="scientific">Mesorhabditis belari</name>
    <dbReference type="NCBI Taxonomy" id="2138241"/>
    <lineage>
        <taxon>Eukaryota</taxon>
        <taxon>Metazoa</taxon>
        <taxon>Ecdysozoa</taxon>
        <taxon>Nematoda</taxon>
        <taxon>Chromadorea</taxon>
        <taxon>Rhabditida</taxon>
        <taxon>Rhabditina</taxon>
        <taxon>Rhabditomorpha</taxon>
        <taxon>Rhabditoidea</taxon>
        <taxon>Rhabditidae</taxon>
        <taxon>Mesorhabditinae</taxon>
        <taxon>Mesorhabditis</taxon>
    </lineage>
</organism>
<dbReference type="Proteomes" id="UP000887575">
    <property type="component" value="Unassembled WGS sequence"/>
</dbReference>
<dbReference type="AlphaFoldDB" id="A0AAF3EM76"/>
<comment type="subcellular location">
    <subcellularLocation>
        <location evidence="1">Membrane</location>
        <topology evidence="1">Multi-pass membrane protein</topology>
    </subcellularLocation>
</comment>
<dbReference type="GO" id="GO:0015179">
    <property type="term" value="F:L-amino acid transmembrane transporter activity"/>
    <property type="evidence" value="ECO:0007669"/>
    <property type="project" value="TreeGrafter"/>
</dbReference>
<evidence type="ECO:0000313" key="7">
    <source>
        <dbReference type="WBParaSite" id="MBELARI_LOCUS15061"/>
    </source>
</evidence>
<dbReference type="InterPro" id="IPR050598">
    <property type="entry name" value="AminoAcid_Transporter"/>
</dbReference>
<evidence type="ECO:0000256" key="5">
    <source>
        <dbReference type="SAM" id="Phobius"/>
    </source>
</evidence>
<keyword evidence="2 5" id="KW-0812">Transmembrane</keyword>
<dbReference type="InterPro" id="IPR002293">
    <property type="entry name" value="AA/rel_permease1"/>
</dbReference>
<accession>A0AAF3EM76</accession>
<keyword evidence="4 5" id="KW-0472">Membrane</keyword>
<evidence type="ECO:0000256" key="2">
    <source>
        <dbReference type="ARBA" id="ARBA00022692"/>
    </source>
</evidence>
<feature type="transmembrane region" description="Helical" evidence="5">
    <location>
        <begin position="239"/>
        <end position="265"/>
    </location>
</feature>
<feature type="transmembrane region" description="Helical" evidence="5">
    <location>
        <begin position="285"/>
        <end position="302"/>
    </location>
</feature>
<reference evidence="7" key="1">
    <citation type="submission" date="2024-02" db="UniProtKB">
        <authorList>
            <consortium name="WormBaseParasite"/>
        </authorList>
    </citation>
    <scope>IDENTIFICATION</scope>
</reference>
<dbReference type="WBParaSite" id="MBELARI_LOCUS15061">
    <property type="protein sequence ID" value="MBELARI_LOCUS15061"/>
    <property type="gene ID" value="MBELARI_LOCUS15061"/>
</dbReference>
<feature type="transmembrane region" description="Helical" evidence="5">
    <location>
        <begin position="161"/>
        <end position="182"/>
    </location>
</feature>
<evidence type="ECO:0000313" key="6">
    <source>
        <dbReference type="Proteomes" id="UP000887575"/>
    </source>
</evidence>
<protein>
    <submittedName>
        <fullName evidence="7">Amino acid transporter</fullName>
    </submittedName>
</protein>
<feature type="transmembrane region" description="Helical" evidence="5">
    <location>
        <begin position="395"/>
        <end position="419"/>
    </location>
</feature>
<name>A0AAF3EM76_9BILA</name>
<dbReference type="PANTHER" id="PTHR11785">
    <property type="entry name" value="AMINO ACID TRANSPORTER"/>
    <property type="match status" value="1"/>
</dbReference>
<feature type="transmembrane region" description="Helical" evidence="5">
    <location>
        <begin position="7"/>
        <end position="27"/>
    </location>
</feature>
<dbReference type="PANTHER" id="PTHR11785:SF115">
    <property type="entry name" value="AMINO ACID TRANSPORTER"/>
    <property type="match status" value="1"/>
</dbReference>
<feature type="transmembrane region" description="Helical" evidence="5">
    <location>
        <begin position="425"/>
        <end position="444"/>
    </location>
</feature>
<feature type="transmembrane region" description="Helical" evidence="5">
    <location>
        <begin position="82"/>
        <end position="110"/>
    </location>
</feature>
<feature type="transmembrane region" description="Helical" evidence="5">
    <location>
        <begin position="338"/>
        <end position="354"/>
    </location>
</feature>